<dbReference type="InterPro" id="IPR036280">
    <property type="entry name" value="Multihaem_cyt_sf"/>
</dbReference>
<accession>A0A3B1AFS7</accession>
<dbReference type="SUPFAM" id="SSF48695">
    <property type="entry name" value="Multiheme cytochromes"/>
    <property type="match status" value="1"/>
</dbReference>
<sequence length="256" mass="29279">MRCGFAMVLVLFLSPLVAAENPYLSFGDESSPDAKVLREAGKQVDHYREPKIIEVPGIAPFHKHNPDAEADRQPLCRVCHSALPHRESLRKRSFLNMHTRYVACETCHFQPQGVTFDYRWLDYGAPGCCGPTAAGVSDKATVPSLVPRPAARIAPFFQGRPALLFKDDPIAQEIRETWKEGGREEKARLKARLHVSLKKDGRRCADCHRRKQTLLDWKILNASERQLRAIEDNAIARFFSRYKDKDQRLRMTELLR</sequence>
<gene>
    <name evidence="2" type="ORF">MNBD_GAMMA20-1490</name>
</gene>
<evidence type="ECO:0000313" key="2">
    <source>
        <dbReference type="EMBL" id="VAX00531.1"/>
    </source>
</evidence>
<feature type="domain" description="Cytochrome c-552/4" evidence="1">
    <location>
        <begin position="63"/>
        <end position="108"/>
    </location>
</feature>
<evidence type="ECO:0000259" key="1">
    <source>
        <dbReference type="Pfam" id="PF13435"/>
    </source>
</evidence>
<protein>
    <recommendedName>
        <fullName evidence="1">Cytochrome c-552/4 domain-containing protein</fullName>
    </recommendedName>
</protein>
<reference evidence="2" key="1">
    <citation type="submission" date="2018-06" db="EMBL/GenBank/DDBJ databases">
        <authorList>
            <person name="Zhirakovskaya E."/>
        </authorList>
    </citation>
    <scope>NUCLEOTIDE SEQUENCE</scope>
</reference>
<dbReference type="Pfam" id="PF13435">
    <property type="entry name" value="Cytochrome_C554"/>
    <property type="match status" value="1"/>
</dbReference>
<organism evidence="2">
    <name type="scientific">hydrothermal vent metagenome</name>
    <dbReference type="NCBI Taxonomy" id="652676"/>
    <lineage>
        <taxon>unclassified sequences</taxon>
        <taxon>metagenomes</taxon>
        <taxon>ecological metagenomes</taxon>
    </lineage>
</organism>
<dbReference type="EMBL" id="UOFU01000203">
    <property type="protein sequence ID" value="VAX00531.1"/>
    <property type="molecule type" value="Genomic_DNA"/>
</dbReference>
<proteinExistence type="predicted"/>
<name>A0A3B1AFS7_9ZZZZ</name>
<dbReference type="AlphaFoldDB" id="A0A3B1AFS7"/>
<dbReference type="InterPro" id="IPR023155">
    <property type="entry name" value="Cyt_c-552/4"/>
</dbReference>